<feature type="binding site" evidence="9">
    <location>
        <position position="159"/>
    </location>
    <ligand>
        <name>substrate</name>
    </ligand>
</feature>
<dbReference type="FunFam" id="3.10.310.10:FF:000001">
    <property type="entry name" value="Diaminopimelate epimerase"/>
    <property type="match status" value="1"/>
</dbReference>
<evidence type="ECO:0000313" key="11">
    <source>
        <dbReference type="EMBL" id="PQJ97183.1"/>
    </source>
</evidence>
<dbReference type="PANTHER" id="PTHR31689">
    <property type="entry name" value="DIAMINOPIMELATE EPIMERASE, CHLOROPLASTIC"/>
    <property type="match status" value="1"/>
</dbReference>
<keyword evidence="4 9" id="KW-0963">Cytoplasm</keyword>
<evidence type="ECO:0000256" key="9">
    <source>
        <dbReference type="HAMAP-Rule" id="MF_00197"/>
    </source>
</evidence>
<comment type="caution">
    <text evidence="11">The sequence shown here is derived from an EMBL/GenBank/DDBJ whole genome shotgun (WGS) entry which is preliminary data.</text>
</comment>
<dbReference type="InterPro" id="IPR018510">
    <property type="entry name" value="DAP_epimerase_AS"/>
</dbReference>
<dbReference type="NCBIfam" id="TIGR00652">
    <property type="entry name" value="DapF"/>
    <property type="match status" value="1"/>
</dbReference>
<dbReference type="Pfam" id="PF01678">
    <property type="entry name" value="DAP_epimerase"/>
    <property type="match status" value="2"/>
</dbReference>
<keyword evidence="12" id="KW-1185">Reference proteome</keyword>
<dbReference type="RefSeq" id="WP_105072925.1">
    <property type="nucleotide sequence ID" value="NZ_PPGH01000018.1"/>
</dbReference>
<evidence type="ECO:0000313" key="12">
    <source>
        <dbReference type="Proteomes" id="UP000239936"/>
    </source>
</evidence>
<feature type="binding site" evidence="9">
    <location>
        <position position="46"/>
    </location>
    <ligand>
        <name>substrate</name>
    </ligand>
</feature>
<evidence type="ECO:0000256" key="2">
    <source>
        <dbReference type="ARBA" id="ARBA00010219"/>
    </source>
</evidence>
<dbReference type="EMBL" id="PPGH01000018">
    <property type="protein sequence ID" value="PQJ97183.1"/>
    <property type="molecule type" value="Genomic_DNA"/>
</dbReference>
<organism evidence="11 12">
    <name type="scientific">Chromatium okenii</name>
    <dbReference type="NCBI Taxonomy" id="61644"/>
    <lineage>
        <taxon>Bacteria</taxon>
        <taxon>Pseudomonadati</taxon>
        <taxon>Pseudomonadota</taxon>
        <taxon>Gammaproteobacteria</taxon>
        <taxon>Chromatiales</taxon>
        <taxon>Chromatiaceae</taxon>
        <taxon>Chromatium</taxon>
    </lineage>
</organism>
<comment type="subcellular location">
    <subcellularLocation>
        <location evidence="9">Cytoplasm</location>
    </subcellularLocation>
</comment>
<feature type="binding site" evidence="9">
    <location>
        <begin position="76"/>
        <end position="77"/>
    </location>
    <ligand>
        <name>substrate</name>
    </ligand>
</feature>
<evidence type="ECO:0000256" key="10">
    <source>
        <dbReference type="PROSITE-ProRule" id="PRU10125"/>
    </source>
</evidence>
<comment type="function">
    <text evidence="9">Catalyzes the stereoinversion of LL-2,6-diaminopimelate (L,L-DAP) to meso-diaminopimelate (meso-DAP), a precursor of L-lysine and an essential component of the bacterial peptidoglycan.</text>
</comment>
<feature type="binding site" evidence="9">
    <location>
        <position position="13"/>
    </location>
    <ligand>
        <name>substrate</name>
    </ligand>
</feature>
<evidence type="ECO:0000256" key="6">
    <source>
        <dbReference type="ARBA" id="ARBA00023154"/>
    </source>
</evidence>
<evidence type="ECO:0000256" key="1">
    <source>
        <dbReference type="ARBA" id="ARBA00005196"/>
    </source>
</evidence>
<comment type="similarity">
    <text evidence="2 9">Belongs to the diaminopimelate epimerase family.</text>
</comment>
<proteinExistence type="inferred from homology"/>
<dbReference type="OrthoDB" id="9805408at2"/>
<dbReference type="EC" id="5.1.1.7" evidence="3 9"/>
<feature type="binding site" evidence="9">
    <location>
        <begin position="220"/>
        <end position="221"/>
    </location>
    <ligand>
        <name>substrate</name>
    </ligand>
</feature>
<dbReference type="InterPro" id="IPR001653">
    <property type="entry name" value="DAP_epimerase_DapF"/>
</dbReference>
<keyword evidence="6 9" id="KW-0457">Lysine biosynthesis</keyword>
<comment type="catalytic activity">
    <reaction evidence="8 9">
        <text>(2S,6S)-2,6-diaminopimelate = meso-2,6-diaminopimelate</text>
        <dbReference type="Rhea" id="RHEA:15393"/>
        <dbReference type="ChEBI" id="CHEBI:57609"/>
        <dbReference type="ChEBI" id="CHEBI:57791"/>
        <dbReference type="EC" id="5.1.1.7"/>
    </reaction>
</comment>
<feature type="active site" description="Proton donor" evidence="9">
    <location>
        <position position="75"/>
    </location>
</feature>
<dbReference type="UniPathway" id="UPA00034">
    <property type="reaction ID" value="UER00025"/>
</dbReference>
<feature type="active site" evidence="10">
    <location>
        <position position="75"/>
    </location>
</feature>
<gene>
    <name evidence="9" type="primary">dapF</name>
    <name evidence="11" type="ORF">CXB77_04345</name>
</gene>
<comment type="subunit">
    <text evidence="9">Homodimer.</text>
</comment>
<feature type="site" description="Important for dimerization" evidence="9">
    <location>
        <position position="270"/>
    </location>
</feature>
<keyword evidence="7 9" id="KW-0413">Isomerase</keyword>
<feature type="active site" description="Proton acceptor" evidence="9">
    <location>
        <position position="219"/>
    </location>
</feature>
<keyword evidence="5 9" id="KW-0028">Amino-acid biosynthesis</keyword>
<dbReference type="HAMAP" id="MF_00197">
    <property type="entry name" value="DAP_epimerase"/>
    <property type="match status" value="1"/>
</dbReference>
<feature type="binding site" evidence="9">
    <location>
        <position position="192"/>
    </location>
    <ligand>
        <name>substrate</name>
    </ligand>
</feature>
<dbReference type="Proteomes" id="UP000239936">
    <property type="component" value="Unassembled WGS sequence"/>
</dbReference>
<protein>
    <recommendedName>
        <fullName evidence="3 9">Diaminopimelate epimerase</fullName>
        <shortName evidence="9">DAP epimerase</shortName>
        <ecNumber evidence="3 9">5.1.1.7</ecNumber>
    </recommendedName>
    <alternativeName>
        <fullName evidence="9">PLP-independent amino acid racemase</fullName>
    </alternativeName>
</protein>
<feature type="binding site" evidence="9">
    <location>
        <position position="66"/>
    </location>
    <ligand>
        <name>substrate</name>
    </ligand>
</feature>
<evidence type="ECO:0000256" key="8">
    <source>
        <dbReference type="ARBA" id="ARBA00051712"/>
    </source>
</evidence>
<evidence type="ECO:0000256" key="7">
    <source>
        <dbReference type="ARBA" id="ARBA00023235"/>
    </source>
</evidence>
<name>A0A2S7XUJ1_9GAMM</name>
<comment type="pathway">
    <text evidence="1 9">Amino-acid biosynthesis; L-lysine biosynthesis via DAP pathway; DL-2,6-diaminopimelate from LL-2,6-diaminopimelate: step 1/1.</text>
</comment>
<accession>A0A2S7XUJ1</accession>
<sequence>MRLKFTKMHGLGNDFVVFDAVRQQVELDAVTIRRLADRRFGIGCDQILLVEPPRVPDTDFHYRIFNADGSEVEQCGNGARCFAQFVREQGLSTQEEIRVSTASGVIRLALQPEGLVRVNMGAPVLEPALIPFLAAKTQWSYPLEVDGETFHIGAVSMGNPHAVLLVDDVDTAPVARLGSLIETHPRFPQRVNVGFMQIINTQRVRLRVYERGAGETLACGTGACAAVVSGWLRKLLAPRVQVRLPGGELLIEWCGPPQTVWMTGPAVSVFQGEIDLLRLVL</sequence>
<dbReference type="AlphaFoldDB" id="A0A2S7XUJ1"/>
<feature type="binding site" evidence="9">
    <location>
        <begin position="210"/>
        <end position="211"/>
    </location>
    <ligand>
        <name>substrate</name>
    </ligand>
</feature>
<reference evidence="11 12" key="1">
    <citation type="submission" date="2018-01" db="EMBL/GenBank/DDBJ databases">
        <title>The complete genome sequence of Chromatium okenii LaCa, a purple sulfur bacterium with a turbulent life.</title>
        <authorList>
            <person name="Luedin S.M."/>
            <person name="Liechti N."/>
            <person name="Storelli N."/>
            <person name="Danza F."/>
            <person name="Wittwer M."/>
            <person name="Pothier J.F."/>
            <person name="Tonolla M.A."/>
        </authorList>
    </citation>
    <scope>NUCLEOTIDE SEQUENCE [LARGE SCALE GENOMIC DNA]</scope>
    <source>
        <strain evidence="11 12">LaCa</strain>
    </source>
</reference>
<feature type="site" description="Could be important to modulate the pK values of the two catalytic cysteine residues" evidence="9">
    <location>
        <position position="210"/>
    </location>
</feature>
<feature type="site" description="Could be important to modulate the pK values of the two catalytic cysteine residues" evidence="9">
    <location>
        <position position="161"/>
    </location>
</feature>
<evidence type="ECO:0000256" key="5">
    <source>
        <dbReference type="ARBA" id="ARBA00022605"/>
    </source>
</evidence>
<dbReference type="PANTHER" id="PTHR31689:SF0">
    <property type="entry name" value="DIAMINOPIMELATE EPIMERASE"/>
    <property type="match status" value="1"/>
</dbReference>
<dbReference type="GO" id="GO:0005829">
    <property type="term" value="C:cytosol"/>
    <property type="evidence" value="ECO:0007669"/>
    <property type="project" value="TreeGrafter"/>
</dbReference>
<dbReference type="GO" id="GO:0009089">
    <property type="term" value="P:lysine biosynthetic process via diaminopimelate"/>
    <property type="evidence" value="ECO:0007669"/>
    <property type="project" value="UniProtKB-UniRule"/>
</dbReference>
<dbReference type="GO" id="GO:0008837">
    <property type="term" value="F:diaminopimelate epimerase activity"/>
    <property type="evidence" value="ECO:0007669"/>
    <property type="project" value="UniProtKB-UniRule"/>
</dbReference>
<dbReference type="SUPFAM" id="SSF54506">
    <property type="entry name" value="Diaminopimelate epimerase-like"/>
    <property type="match status" value="1"/>
</dbReference>
<dbReference type="Gene3D" id="3.10.310.10">
    <property type="entry name" value="Diaminopimelate Epimerase, Chain A, domain 1"/>
    <property type="match status" value="2"/>
</dbReference>
<evidence type="ECO:0000256" key="4">
    <source>
        <dbReference type="ARBA" id="ARBA00022490"/>
    </source>
</evidence>
<dbReference type="PROSITE" id="PS01326">
    <property type="entry name" value="DAP_EPIMERASE"/>
    <property type="match status" value="1"/>
</dbReference>
<evidence type="ECO:0000256" key="3">
    <source>
        <dbReference type="ARBA" id="ARBA00013080"/>
    </source>
</evidence>